<keyword evidence="4 10" id="KW-0732">Signal</keyword>
<evidence type="ECO:0000256" key="7">
    <source>
        <dbReference type="ARBA" id="ARBA00023180"/>
    </source>
</evidence>
<dbReference type="AlphaFoldDB" id="A0A1J7G1N8"/>
<dbReference type="PANTHER" id="PTHR31044:SF60">
    <property type="entry name" value="PLASMODESMATA CALLOSE-BINDING PROTEIN 4"/>
    <property type="match status" value="1"/>
</dbReference>
<dbReference type="Proteomes" id="UP000188354">
    <property type="component" value="Chromosome LG17"/>
</dbReference>
<evidence type="ECO:0000256" key="8">
    <source>
        <dbReference type="ARBA" id="ARBA00023288"/>
    </source>
</evidence>
<dbReference type="Pfam" id="PF07983">
    <property type="entry name" value="X8"/>
    <property type="match status" value="1"/>
</dbReference>
<evidence type="ECO:0000259" key="11">
    <source>
        <dbReference type="SMART" id="SM00768"/>
    </source>
</evidence>
<evidence type="ECO:0000256" key="3">
    <source>
        <dbReference type="ARBA" id="ARBA00022622"/>
    </source>
</evidence>
<evidence type="ECO:0000313" key="13">
    <source>
        <dbReference type="Proteomes" id="UP000188354"/>
    </source>
</evidence>
<feature type="region of interest" description="Disordered" evidence="9">
    <location>
        <begin position="95"/>
        <end position="151"/>
    </location>
</feature>
<organism evidence="12 13">
    <name type="scientific">Lupinus angustifolius</name>
    <name type="common">Narrow-leaved blue lupine</name>
    <dbReference type="NCBI Taxonomy" id="3871"/>
    <lineage>
        <taxon>Eukaryota</taxon>
        <taxon>Viridiplantae</taxon>
        <taxon>Streptophyta</taxon>
        <taxon>Embryophyta</taxon>
        <taxon>Tracheophyta</taxon>
        <taxon>Spermatophyta</taxon>
        <taxon>Magnoliopsida</taxon>
        <taxon>eudicotyledons</taxon>
        <taxon>Gunneridae</taxon>
        <taxon>Pentapetalae</taxon>
        <taxon>rosids</taxon>
        <taxon>fabids</taxon>
        <taxon>Fabales</taxon>
        <taxon>Fabaceae</taxon>
        <taxon>Papilionoideae</taxon>
        <taxon>50 kb inversion clade</taxon>
        <taxon>genistoids sensu lato</taxon>
        <taxon>core genistoids</taxon>
        <taxon>Genisteae</taxon>
        <taxon>Lupinus</taxon>
    </lineage>
</organism>
<accession>A0A1J7G1N8</accession>
<dbReference type="KEGG" id="lang:109331029"/>
<feature type="domain" description="X8" evidence="11">
    <location>
        <begin position="21"/>
        <end position="107"/>
    </location>
</feature>
<reference evidence="12 13" key="1">
    <citation type="journal article" date="2017" name="Plant Biotechnol. J.">
        <title>A comprehensive draft genome sequence for lupin (Lupinus angustifolius), an emerging health food: insights into plant-microbe interactions and legume evolution.</title>
        <authorList>
            <person name="Hane J.K."/>
            <person name="Ming Y."/>
            <person name="Kamphuis L.G."/>
            <person name="Nelson M.N."/>
            <person name="Garg G."/>
            <person name="Atkins C.A."/>
            <person name="Bayer P.E."/>
            <person name="Bravo A."/>
            <person name="Bringans S."/>
            <person name="Cannon S."/>
            <person name="Edwards D."/>
            <person name="Foley R."/>
            <person name="Gao L.L."/>
            <person name="Harrison M.J."/>
            <person name="Huang W."/>
            <person name="Hurgobin B."/>
            <person name="Li S."/>
            <person name="Liu C.W."/>
            <person name="McGrath A."/>
            <person name="Morahan G."/>
            <person name="Murray J."/>
            <person name="Weller J."/>
            <person name="Jian J."/>
            <person name="Singh K.B."/>
        </authorList>
    </citation>
    <scope>NUCLEOTIDE SEQUENCE [LARGE SCALE GENOMIC DNA]</scope>
    <source>
        <strain evidence="13">cv. Tanjil</strain>
        <tissue evidence="12">Whole plant</tissue>
    </source>
</reference>
<dbReference type="OMA" id="CTEATWC"/>
<sequence length="181" mass="18568">MALWVFSVLFLLALLVHSSALYCICQDGVGTQALQKAIDYACGNGADCTSIQQNGPCYLPNTVKDHCNYAVNSYYQMEVSSGGTCDFSGVATTSSTPPSTASSGCVYPSSSSNGTTGTSPSLTPPTAITPDTGAGTPESPNFGTSPSSSTTNGATVVALESAYTKLLLPLLLTTAWLALRV</sequence>
<feature type="signal peptide" evidence="10">
    <location>
        <begin position="1"/>
        <end position="20"/>
    </location>
</feature>
<dbReference type="Gramene" id="OIV94222">
    <property type="protein sequence ID" value="OIV94222"/>
    <property type="gene ID" value="TanjilG_09377"/>
</dbReference>
<gene>
    <name evidence="12" type="ORF">TanjilG_09377</name>
</gene>
<dbReference type="EMBL" id="CM007377">
    <property type="protein sequence ID" value="OIV94222.1"/>
    <property type="molecule type" value="Genomic_DNA"/>
</dbReference>
<dbReference type="OrthoDB" id="1930814at2759"/>
<evidence type="ECO:0000256" key="4">
    <source>
        <dbReference type="ARBA" id="ARBA00022729"/>
    </source>
</evidence>
<evidence type="ECO:0000256" key="2">
    <source>
        <dbReference type="ARBA" id="ARBA00022475"/>
    </source>
</evidence>
<evidence type="ECO:0000256" key="10">
    <source>
        <dbReference type="SAM" id="SignalP"/>
    </source>
</evidence>
<evidence type="ECO:0000256" key="5">
    <source>
        <dbReference type="ARBA" id="ARBA00023136"/>
    </source>
</evidence>
<evidence type="ECO:0000256" key="1">
    <source>
        <dbReference type="ARBA" id="ARBA00004609"/>
    </source>
</evidence>
<dbReference type="STRING" id="3871.A0A1J7G1N8"/>
<dbReference type="SMART" id="SM00768">
    <property type="entry name" value="X8"/>
    <property type="match status" value="1"/>
</dbReference>
<comment type="subcellular location">
    <subcellularLocation>
        <location evidence="1">Cell membrane</location>
        <topology evidence="1">Lipid-anchor</topology>
        <topology evidence="1">GPI-anchor</topology>
    </subcellularLocation>
</comment>
<feature type="compositionally biased region" description="Polar residues" evidence="9">
    <location>
        <begin position="138"/>
        <end position="151"/>
    </location>
</feature>
<keyword evidence="13" id="KW-1185">Reference proteome</keyword>
<evidence type="ECO:0000313" key="12">
    <source>
        <dbReference type="EMBL" id="OIV94222.1"/>
    </source>
</evidence>
<dbReference type="GO" id="GO:0005886">
    <property type="term" value="C:plasma membrane"/>
    <property type="evidence" value="ECO:0007669"/>
    <property type="project" value="UniProtKB-SubCell"/>
</dbReference>
<dbReference type="Gene3D" id="1.20.58.1040">
    <property type="match status" value="1"/>
</dbReference>
<name>A0A1J7G1N8_LUPAN</name>
<evidence type="ECO:0000256" key="6">
    <source>
        <dbReference type="ARBA" id="ARBA00023157"/>
    </source>
</evidence>
<keyword evidence="3" id="KW-0336">GPI-anchor</keyword>
<dbReference type="GO" id="GO:0009506">
    <property type="term" value="C:plasmodesma"/>
    <property type="evidence" value="ECO:0007669"/>
    <property type="project" value="UniProtKB-ARBA"/>
</dbReference>
<keyword evidence="2" id="KW-1003">Cell membrane</keyword>
<dbReference type="PANTHER" id="PTHR31044">
    <property type="entry name" value="BETA-1,3 GLUCANASE"/>
    <property type="match status" value="1"/>
</dbReference>
<dbReference type="InterPro" id="IPR012946">
    <property type="entry name" value="X8"/>
</dbReference>
<keyword evidence="5" id="KW-0472">Membrane</keyword>
<keyword evidence="7" id="KW-0325">Glycoprotein</keyword>
<keyword evidence="6" id="KW-1015">Disulfide bond</keyword>
<evidence type="ECO:0000256" key="9">
    <source>
        <dbReference type="SAM" id="MobiDB-lite"/>
    </source>
</evidence>
<feature type="chain" id="PRO_5009644713" description="X8 domain-containing protein" evidence="10">
    <location>
        <begin position="21"/>
        <end position="181"/>
    </location>
</feature>
<protein>
    <recommendedName>
        <fullName evidence="11">X8 domain-containing protein</fullName>
    </recommendedName>
</protein>
<feature type="compositionally biased region" description="Low complexity" evidence="9">
    <location>
        <begin position="95"/>
        <end position="126"/>
    </location>
</feature>
<keyword evidence="8" id="KW-0449">Lipoprotein</keyword>
<dbReference type="FunFam" id="1.20.58.1040:FF:000001">
    <property type="entry name" value="Glucan endo-1,3-beta-glucosidase 4"/>
    <property type="match status" value="1"/>
</dbReference>
<dbReference type="InterPro" id="IPR044788">
    <property type="entry name" value="X8_dom_prot"/>
</dbReference>
<proteinExistence type="predicted"/>
<dbReference type="GO" id="GO:0098552">
    <property type="term" value="C:side of membrane"/>
    <property type="evidence" value="ECO:0007669"/>
    <property type="project" value="UniProtKB-KW"/>
</dbReference>